<dbReference type="EMBL" id="JAAAMG010000002">
    <property type="protein sequence ID" value="NDW03361.1"/>
    <property type="molecule type" value="Genomic_DNA"/>
</dbReference>
<dbReference type="Gene3D" id="3.40.50.1820">
    <property type="entry name" value="alpha/beta hydrolase"/>
    <property type="match status" value="1"/>
</dbReference>
<evidence type="ECO:0000259" key="1">
    <source>
        <dbReference type="Pfam" id="PF00561"/>
    </source>
</evidence>
<sequence>MKISQMVMVPGLLSTADVYRPLIDALGKDVFVAETRLDDTIEAMARRLLDEAHGRFLLCGHSMGGYVALELLRLAPERVAGLALIATSARADAPEQTAVRLRLIDMARRRGIEEAAKLLEPKLFGPRGGGEALRRLNLEMAREIGTDVFARQQEAIIARRDQQEVLAGIDVPTVVVAGTADAIIPPQRSQEMAAAIPGADLVMLNEIGHMVPLEAPGETHAAVAGLQARVAAA</sequence>
<dbReference type="PANTHER" id="PTHR43433:SF4">
    <property type="entry name" value="NON-HEME CHLOROPEROXIDASE-RELATED"/>
    <property type="match status" value="1"/>
</dbReference>
<evidence type="ECO:0000313" key="3">
    <source>
        <dbReference type="Proteomes" id="UP000469011"/>
    </source>
</evidence>
<protein>
    <submittedName>
        <fullName evidence="2">Alpha/beta fold hydrolase</fullName>
    </submittedName>
</protein>
<dbReference type="InterPro" id="IPR029058">
    <property type="entry name" value="AB_hydrolase_fold"/>
</dbReference>
<reference evidence="2 3" key="1">
    <citation type="submission" date="2020-01" db="EMBL/GenBank/DDBJ databases">
        <title>Jiella pacifica sp. nov.</title>
        <authorList>
            <person name="Xue Z."/>
            <person name="Zhu S."/>
            <person name="Chen J."/>
            <person name="Yang J."/>
        </authorList>
    </citation>
    <scope>NUCLEOTIDE SEQUENCE [LARGE SCALE GENOMIC DNA]</scope>
    <source>
        <strain evidence="2 3">40Bstr34</strain>
    </source>
</reference>
<keyword evidence="3" id="KW-1185">Reference proteome</keyword>
<dbReference type="PRINTS" id="PR00111">
    <property type="entry name" value="ABHYDROLASE"/>
</dbReference>
<accession>A0A6N9SX37</accession>
<dbReference type="InterPro" id="IPR050471">
    <property type="entry name" value="AB_hydrolase"/>
</dbReference>
<gene>
    <name evidence="2" type="ORF">GTK09_02880</name>
</gene>
<dbReference type="RefSeq" id="WP_163461008.1">
    <property type="nucleotide sequence ID" value="NZ_JAAAMG010000002.1"/>
</dbReference>
<dbReference type="InterPro" id="IPR000073">
    <property type="entry name" value="AB_hydrolase_1"/>
</dbReference>
<dbReference type="AlphaFoldDB" id="A0A6N9SX37"/>
<comment type="caution">
    <text evidence="2">The sequence shown here is derived from an EMBL/GenBank/DDBJ whole genome shotgun (WGS) entry which is preliminary data.</text>
</comment>
<evidence type="ECO:0000313" key="2">
    <source>
        <dbReference type="EMBL" id="NDW03361.1"/>
    </source>
</evidence>
<dbReference type="Proteomes" id="UP000469011">
    <property type="component" value="Unassembled WGS sequence"/>
</dbReference>
<keyword evidence="2" id="KW-0378">Hydrolase</keyword>
<name>A0A6N9SX37_9HYPH</name>
<proteinExistence type="predicted"/>
<dbReference type="PANTHER" id="PTHR43433">
    <property type="entry name" value="HYDROLASE, ALPHA/BETA FOLD FAMILY PROTEIN"/>
    <property type="match status" value="1"/>
</dbReference>
<feature type="domain" description="AB hydrolase-1" evidence="1">
    <location>
        <begin position="54"/>
        <end position="216"/>
    </location>
</feature>
<organism evidence="2 3">
    <name type="scientific">Jiella pacifica</name>
    <dbReference type="NCBI Taxonomy" id="2696469"/>
    <lineage>
        <taxon>Bacteria</taxon>
        <taxon>Pseudomonadati</taxon>
        <taxon>Pseudomonadota</taxon>
        <taxon>Alphaproteobacteria</taxon>
        <taxon>Hyphomicrobiales</taxon>
        <taxon>Aurantimonadaceae</taxon>
        <taxon>Jiella</taxon>
    </lineage>
</organism>
<dbReference type="GO" id="GO:0016787">
    <property type="term" value="F:hydrolase activity"/>
    <property type="evidence" value="ECO:0007669"/>
    <property type="project" value="UniProtKB-KW"/>
</dbReference>
<dbReference type="SUPFAM" id="SSF53474">
    <property type="entry name" value="alpha/beta-Hydrolases"/>
    <property type="match status" value="1"/>
</dbReference>
<dbReference type="Pfam" id="PF00561">
    <property type="entry name" value="Abhydrolase_1"/>
    <property type="match status" value="1"/>
</dbReference>